<reference evidence="2" key="1">
    <citation type="submission" date="2024-02" db="UniProtKB">
        <authorList>
            <consortium name="WormBaseParasite"/>
        </authorList>
    </citation>
    <scope>IDENTIFICATION</scope>
</reference>
<keyword evidence="1" id="KW-1185">Reference proteome</keyword>
<protein>
    <submittedName>
        <fullName evidence="2">Uncharacterized protein</fullName>
    </submittedName>
</protein>
<evidence type="ECO:0000313" key="2">
    <source>
        <dbReference type="WBParaSite" id="MBELARI_LOCUS8117"/>
    </source>
</evidence>
<organism evidence="1 2">
    <name type="scientific">Mesorhabditis belari</name>
    <dbReference type="NCBI Taxonomy" id="2138241"/>
    <lineage>
        <taxon>Eukaryota</taxon>
        <taxon>Metazoa</taxon>
        <taxon>Ecdysozoa</taxon>
        <taxon>Nematoda</taxon>
        <taxon>Chromadorea</taxon>
        <taxon>Rhabditida</taxon>
        <taxon>Rhabditina</taxon>
        <taxon>Rhabditomorpha</taxon>
        <taxon>Rhabditoidea</taxon>
        <taxon>Rhabditidae</taxon>
        <taxon>Mesorhabditinae</taxon>
        <taxon>Mesorhabditis</taxon>
    </lineage>
</organism>
<proteinExistence type="predicted"/>
<name>A0AAF3FMH4_9BILA</name>
<dbReference type="WBParaSite" id="MBELARI_LOCUS8117">
    <property type="protein sequence ID" value="MBELARI_LOCUS8117"/>
    <property type="gene ID" value="MBELARI_LOCUS8117"/>
</dbReference>
<accession>A0AAF3FMH4</accession>
<evidence type="ECO:0000313" key="1">
    <source>
        <dbReference type="Proteomes" id="UP000887575"/>
    </source>
</evidence>
<sequence>MFHYSQLPTELKCLTLKATRLEDSLQVFRAAKKSGRHLLQDYLPRKIASLDVQIPVYCNQNGDEITYKTVFTVTLKELNLQFRIHEFNVEVIDLKTAAKTCINVSGKIFWRILSKIRAIKEFRLCCAPHFGSGDRAERRFKRLLDADLFFPNLHFVDRFELMTSSPEFLEIHFSHSTVKSFNQFKLSFDWPETSEKEALTLLDYVFLCPPVRRCPHFIWSGKRMPWPQIAQLSPVLLAFQVDEISWLKFAQMPKELLTGRLKERQNTVMLIEAKYNTHDTLDELFLEFCEIFDRVKCVHEDGHRGFLEFLAGSYIPGKASYMEKLKDPNTMNFFFKKLHRSGRVTAIGCASLYQGSSIGSRNGSPFIYRIFVRHLST</sequence>
<dbReference type="AlphaFoldDB" id="A0AAF3FMH4"/>
<dbReference type="Proteomes" id="UP000887575">
    <property type="component" value="Unassembled WGS sequence"/>
</dbReference>